<feature type="chain" id="PRO_5022856839" description="Secreted protein" evidence="2">
    <location>
        <begin position="19"/>
        <end position="95"/>
    </location>
</feature>
<dbReference type="AlphaFoldDB" id="A0A5B7FT58"/>
<evidence type="ECO:0000256" key="2">
    <source>
        <dbReference type="SAM" id="SignalP"/>
    </source>
</evidence>
<evidence type="ECO:0000313" key="4">
    <source>
        <dbReference type="Proteomes" id="UP000324222"/>
    </source>
</evidence>
<evidence type="ECO:0000256" key="1">
    <source>
        <dbReference type="SAM" id="MobiDB-lite"/>
    </source>
</evidence>
<comment type="caution">
    <text evidence="3">The sequence shown here is derived from an EMBL/GenBank/DDBJ whole genome shotgun (WGS) entry which is preliminary data.</text>
</comment>
<dbReference type="EMBL" id="VSRR010008309">
    <property type="protein sequence ID" value="MPC48485.1"/>
    <property type="molecule type" value="Genomic_DNA"/>
</dbReference>
<feature type="signal peptide" evidence="2">
    <location>
        <begin position="1"/>
        <end position="18"/>
    </location>
</feature>
<sequence length="95" mass="10732">MTVVVVVVVRVMVVVVVAEQGDTFDVLKMPVSEAVAVRTYFNVYKLVFRLLNLVKMSAGREEEDDEEEEEEKEEEGEERTRGRTKLAVGRGRISG</sequence>
<gene>
    <name evidence="3" type="ORF">E2C01_042258</name>
</gene>
<dbReference type="Proteomes" id="UP000324222">
    <property type="component" value="Unassembled WGS sequence"/>
</dbReference>
<keyword evidence="2" id="KW-0732">Signal</keyword>
<name>A0A5B7FT58_PORTR</name>
<keyword evidence="4" id="KW-1185">Reference proteome</keyword>
<accession>A0A5B7FT58</accession>
<evidence type="ECO:0000313" key="3">
    <source>
        <dbReference type="EMBL" id="MPC48485.1"/>
    </source>
</evidence>
<reference evidence="3 4" key="1">
    <citation type="submission" date="2019-05" db="EMBL/GenBank/DDBJ databases">
        <title>Another draft genome of Portunus trituberculatus and its Hox gene families provides insights of decapod evolution.</title>
        <authorList>
            <person name="Jeong J.-H."/>
            <person name="Song I."/>
            <person name="Kim S."/>
            <person name="Choi T."/>
            <person name="Kim D."/>
            <person name="Ryu S."/>
            <person name="Kim W."/>
        </authorList>
    </citation>
    <scope>NUCLEOTIDE SEQUENCE [LARGE SCALE GENOMIC DNA]</scope>
    <source>
        <tissue evidence="3">Muscle</tissue>
    </source>
</reference>
<organism evidence="3 4">
    <name type="scientific">Portunus trituberculatus</name>
    <name type="common">Swimming crab</name>
    <name type="synonym">Neptunus trituberculatus</name>
    <dbReference type="NCBI Taxonomy" id="210409"/>
    <lineage>
        <taxon>Eukaryota</taxon>
        <taxon>Metazoa</taxon>
        <taxon>Ecdysozoa</taxon>
        <taxon>Arthropoda</taxon>
        <taxon>Crustacea</taxon>
        <taxon>Multicrustacea</taxon>
        <taxon>Malacostraca</taxon>
        <taxon>Eumalacostraca</taxon>
        <taxon>Eucarida</taxon>
        <taxon>Decapoda</taxon>
        <taxon>Pleocyemata</taxon>
        <taxon>Brachyura</taxon>
        <taxon>Eubrachyura</taxon>
        <taxon>Portunoidea</taxon>
        <taxon>Portunidae</taxon>
        <taxon>Portuninae</taxon>
        <taxon>Portunus</taxon>
    </lineage>
</organism>
<evidence type="ECO:0008006" key="5">
    <source>
        <dbReference type="Google" id="ProtNLM"/>
    </source>
</evidence>
<proteinExistence type="predicted"/>
<feature type="region of interest" description="Disordered" evidence="1">
    <location>
        <begin position="58"/>
        <end position="95"/>
    </location>
</feature>
<feature type="compositionally biased region" description="Acidic residues" evidence="1">
    <location>
        <begin position="61"/>
        <end position="77"/>
    </location>
</feature>
<protein>
    <recommendedName>
        <fullName evidence="5">Secreted protein</fullName>
    </recommendedName>
</protein>